<keyword evidence="3" id="KW-1185">Reference proteome</keyword>
<dbReference type="OrthoDB" id="10652647at2759"/>
<feature type="compositionally biased region" description="Basic and acidic residues" evidence="1">
    <location>
        <begin position="46"/>
        <end position="56"/>
    </location>
</feature>
<evidence type="ECO:0000313" key="3">
    <source>
        <dbReference type="Proteomes" id="UP000824219"/>
    </source>
</evidence>
<name>A0A9D3NBQ0_9TELE</name>
<organism evidence="2 3">
    <name type="scientific">Hemibagrus wyckioides</name>
    <dbReference type="NCBI Taxonomy" id="337641"/>
    <lineage>
        <taxon>Eukaryota</taxon>
        <taxon>Metazoa</taxon>
        <taxon>Chordata</taxon>
        <taxon>Craniata</taxon>
        <taxon>Vertebrata</taxon>
        <taxon>Euteleostomi</taxon>
        <taxon>Actinopterygii</taxon>
        <taxon>Neopterygii</taxon>
        <taxon>Teleostei</taxon>
        <taxon>Ostariophysi</taxon>
        <taxon>Siluriformes</taxon>
        <taxon>Bagridae</taxon>
        <taxon>Hemibagrus</taxon>
    </lineage>
</organism>
<evidence type="ECO:0000256" key="1">
    <source>
        <dbReference type="SAM" id="MobiDB-lite"/>
    </source>
</evidence>
<dbReference type="EMBL" id="JAHKSW010000020">
    <property type="protein sequence ID" value="KAG7319958.1"/>
    <property type="molecule type" value="Genomic_DNA"/>
</dbReference>
<comment type="caution">
    <text evidence="2">The sequence shown here is derived from an EMBL/GenBank/DDBJ whole genome shotgun (WGS) entry which is preliminary data.</text>
</comment>
<dbReference type="AlphaFoldDB" id="A0A9D3NBQ0"/>
<protein>
    <submittedName>
        <fullName evidence="2">Uncharacterized protein</fullName>
    </submittedName>
</protein>
<dbReference type="Proteomes" id="UP000824219">
    <property type="component" value="Linkage Group LG20"/>
</dbReference>
<gene>
    <name evidence="2" type="ORF">KOW79_017101</name>
</gene>
<sequence length="202" mass="22384">MRRSYNNKLLNVESRREKARAHSSPPEPARRRRCAGRGATGMQDWHLQDSSKHLASRREGTVITSRLPSSGKIAHFSPRLNNSETEQFSKRRFFPSSSLNPNCFQPLSVETMIILEPVATIRAQLGKSCSLSWIPSAKAAPINKKHMHGFPAKAAFRFFSPSEERALGSALLWSLALGASTGDVKMRSGAGFEGLQLVHSRN</sequence>
<reference evidence="2 3" key="1">
    <citation type="submission" date="2021-06" db="EMBL/GenBank/DDBJ databases">
        <title>Chromosome-level genome assembly of the red-tail catfish (Hemibagrus wyckioides).</title>
        <authorList>
            <person name="Shao F."/>
        </authorList>
    </citation>
    <scope>NUCLEOTIDE SEQUENCE [LARGE SCALE GENOMIC DNA]</scope>
    <source>
        <strain evidence="2">EC202008001</strain>
        <tissue evidence="2">Blood</tissue>
    </source>
</reference>
<feature type="region of interest" description="Disordered" evidence="1">
    <location>
        <begin position="1"/>
        <end position="56"/>
    </location>
</feature>
<evidence type="ECO:0000313" key="2">
    <source>
        <dbReference type="EMBL" id="KAG7319958.1"/>
    </source>
</evidence>
<proteinExistence type="predicted"/>
<accession>A0A9D3NBQ0</accession>